<sequence>MSKRPAITSLTTPKTKKSRQAITLEQKNKVLEKLQRGIGASSVGCQFGLSESSVHTIKLNEKKINAAYASPDVAKGKFHLKSAMYGKMEDALKLWVEDMQWCHRHTTRH</sequence>
<evidence type="ECO:0000256" key="1">
    <source>
        <dbReference type="ARBA" id="ARBA00004123"/>
    </source>
</evidence>
<dbReference type="InterPro" id="IPR009057">
    <property type="entry name" value="Homeodomain-like_sf"/>
</dbReference>
<evidence type="ECO:0000313" key="3">
    <source>
        <dbReference type="EMBL" id="KAG7164284.1"/>
    </source>
</evidence>
<reference evidence="3" key="1">
    <citation type="journal article" date="2021" name="Sci. Adv.">
        <title>The American lobster genome reveals insights on longevity, neural, and immune adaptations.</title>
        <authorList>
            <person name="Polinski J.M."/>
            <person name="Zimin A.V."/>
            <person name="Clark K.F."/>
            <person name="Kohn A.B."/>
            <person name="Sadowski N."/>
            <person name="Timp W."/>
            <person name="Ptitsyn A."/>
            <person name="Khanna P."/>
            <person name="Romanova D.Y."/>
            <person name="Williams P."/>
            <person name="Greenwood S.J."/>
            <person name="Moroz L.L."/>
            <person name="Walt D.R."/>
            <person name="Bodnar A.G."/>
        </authorList>
    </citation>
    <scope>NUCLEOTIDE SEQUENCE</scope>
    <source>
        <strain evidence="3">GMGI-L3</strain>
    </source>
</reference>
<evidence type="ECO:0000256" key="2">
    <source>
        <dbReference type="SAM" id="MobiDB-lite"/>
    </source>
</evidence>
<name>A0A8J5MV91_HOMAM</name>
<dbReference type="Proteomes" id="UP000747542">
    <property type="component" value="Unassembled WGS sequence"/>
</dbReference>
<evidence type="ECO:0000313" key="4">
    <source>
        <dbReference type="Proteomes" id="UP000747542"/>
    </source>
</evidence>
<dbReference type="Gene3D" id="1.10.10.60">
    <property type="entry name" value="Homeodomain-like"/>
    <property type="match status" value="1"/>
</dbReference>
<dbReference type="AlphaFoldDB" id="A0A8J5MV91"/>
<dbReference type="SUPFAM" id="SSF46689">
    <property type="entry name" value="Homeodomain-like"/>
    <property type="match status" value="1"/>
</dbReference>
<feature type="region of interest" description="Disordered" evidence="2">
    <location>
        <begin position="1"/>
        <end position="20"/>
    </location>
</feature>
<proteinExistence type="predicted"/>
<gene>
    <name evidence="3" type="ORF">Hamer_G003434</name>
</gene>
<dbReference type="GO" id="GO:0003677">
    <property type="term" value="F:DNA binding"/>
    <property type="evidence" value="ECO:0007669"/>
    <property type="project" value="UniProtKB-KW"/>
</dbReference>
<comment type="caution">
    <text evidence="3">The sequence shown here is derived from an EMBL/GenBank/DDBJ whole genome shotgun (WGS) entry which is preliminary data.</text>
</comment>
<organism evidence="3 4">
    <name type="scientific">Homarus americanus</name>
    <name type="common">American lobster</name>
    <dbReference type="NCBI Taxonomy" id="6706"/>
    <lineage>
        <taxon>Eukaryota</taxon>
        <taxon>Metazoa</taxon>
        <taxon>Ecdysozoa</taxon>
        <taxon>Arthropoda</taxon>
        <taxon>Crustacea</taxon>
        <taxon>Multicrustacea</taxon>
        <taxon>Malacostraca</taxon>
        <taxon>Eumalacostraca</taxon>
        <taxon>Eucarida</taxon>
        <taxon>Decapoda</taxon>
        <taxon>Pleocyemata</taxon>
        <taxon>Astacidea</taxon>
        <taxon>Nephropoidea</taxon>
        <taxon>Nephropidae</taxon>
        <taxon>Homarus</taxon>
    </lineage>
</organism>
<dbReference type="EMBL" id="JAHLQT010025476">
    <property type="protein sequence ID" value="KAG7164284.1"/>
    <property type="molecule type" value="Genomic_DNA"/>
</dbReference>
<protein>
    <submittedName>
        <fullName evidence="3">CENPB DNA-binding domain containing protein 1-like 41</fullName>
    </submittedName>
</protein>
<keyword evidence="4" id="KW-1185">Reference proteome</keyword>
<dbReference type="GO" id="GO:0005634">
    <property type="term" value="C:nucleus"/>
    <property type="evidence" value="ECO:0007669"/>
    <property type="project" value="UniProtKB-SubCell"/>
</dbReference>
<accession>A0A8J5MV91</accession>
<keyword evidence="3" id="KW-0238">DNA-binding</keyword>
<comment type="subcellular location">
    <subcellularLocation>
        <location evidence="1">Nucleus</location>
    </subcellularLocation>
</comment>